<dbReference type="PANTHER" id="PTHR15725">
    <property type="entry name" value="ZN-FINGER, C-X8-C-X5-C-X3-H TYPE-CONTAINING"/>
    <property type="match status" value="1"/>
</dbReference>
<dbReference type="FunFam" id="4.10.1000.10:FF:000021">
    <property type="entry name" value="Zinc finger CCCH domain-containing protein 17"/>
    <property type="match status" value="1"/>
</dbReference>
<protein>
    <recommendedName>
        <fullName evidence="8">C3H1-type domain-containing protein</fullName>
    </recommendedName>
</protein>
<dbReference type="InterPro" id="IPR036855">
    <property type="entry name" value="Znf_CCCH_sf"/>
</dbReference>
<dbReference type="OMA" id="HFKDRRR"/>
<feature type="zinc finger region" description="C3H1-type" evidence="6">
    <location>
        <begin position="85"/>
        <end position="112"/>
    </location>
</feature>
<dbReference type="PANTHER" id="PTHR15725:SF0">
    <property type="entry name" value="ZINC FINGER CCCH DOMAIN-CONTAINING PROTEIN 32-LIKE"/>
    <property type="match status" value="1"/>
</dbReference>
<feature type="compositionally biased region" description="Basic and acidic residues" evidence="7">
    <location>
        <begin position="413"/>
        <end position="428"/>
    </location>
</feature>
<feature type="compositionally biased region" description="Basic and acidic residues" evidence="7">
    <location>
        <begin position="488"/>
        <end position="504"/>
    </location>
</feature>
<feature type="compositionally biased region" description="Basic and acidic residues" evidence="7">
    <location>
        <begin position="227"/>
        <end position="237"/>
    </location>
</feature>
<dbReference type="Pfam" id="PF00642">
    <property type="entry name" value="zf-CCCH"/>
    <property type="match status" value="1"/>
</dbReference>
<keyword evidence="5" id="KW-0238">DNA-binding</keyword>
<dbReference type="Proteomes" id="UP000655225">
    <property type="component" value="Unassembled WGS sequence"/>
</dbReference>
<evidence type="ECO:0000313" key="10">
    <source>
        <dbReference type="Proteomes" id="UP000655225"/>
    </source>
</evidence>
<keyword evidence="10" id="KW-1185">Reference proteome</keyword>
<evidence type="ECO:0000256" key="6">
    <source>
        <dbReference type="PROSITE-ProRule" id="PRU00723"/>
    </source>
</evidence>
<dbReference type="Gene3D" id="4.10.1000.10">
    <property type="entry name" value="Zinc finger, CCCH-type"/>
    <property type="match status" value="2"/>
</dbReference>
<keyword evidence="3 6" id="KW-0863">Zinc-finger</keyword>
<dbReference type="AlphaFoldDB" id="A0A834ZR75"/>
<evidence type="ECO:0000313" key="9">
    <source>
        <dbReference type="EMBL" id="KAF8406957.1"/>
    </source>
</evidence>
<keyword evidence="1 6" id="KW-0479">Metal-binding</keyword>
<feature type="domain" description="C3H1-type" evidence="8">
    <location>
        <begin position="6"/>
        <end position="35"/>
    </location>
</feature>
<feature type="compositionally biased region" description="Polar residues" evidence="7">
    <location>
        <begin position="533"/>
        <end position="542"/>
    </location>
</feature>
<sequence length="571" mass="65531">MEDETQKRNTDCVYFLASPLTCKKGIECEYRHSETARLNPRDCWYWLDGNCLNPTCAFRHPPLEGRTETSSESATLPHQSSVPVNKTNVPCYFYFNGFCNKGDRCSFLHGPNDVSSAWKPSKTVSTATDVHPLDNKTSAGNDTGPVSIKAPSNPSETALKVVAQQLLPKEDLHHSIANVMERSTSPQISLPDFQEVAVKSDSPLPAEDFVERRSLLCPDQSSEEEVNDHMEPEERWESSPGFDVLVDDGSENLGYEDDEYSLAHDREARGIHNHLLGYDFEDQVGYDPREYPDVGILYEHGVYESYSCSENGDIHNSVQIAPEHLRDRILDPMFRKRKLLPRELDIDDLNDVDLRDHLRKRRRIDGRQASRNPRRQGPSHLNDRSRELPGRHGMGRMLHGRLASEVGKNMIRSHNENETRSNDADPRGWSRHSHPRHSRLRQHDKERKRQARQQILPSEISSDSASREMRRPTQEFTMFTGPKTLSQIKEEKRKAREHGDDFRNSGRPSRTTSEEFQPPKPLSEILKEKRRLGSSSDDNTSTRLKHDYVEPETNHDYSVKDDDSIDEEDEE</sequence>
<dbReference type="PROSITE" id="PS50103">
    <property type="entry name" value="ZF_C3H1"/>
    <property type="match status" value="3"/>
</dbReference>
<dbReference type="GO" id="GO:0008270">
    <property type="term" value="F:zinc ion binding"/>
    <property type="evidence" value="ECO:0007669"/>
    <property type="project" value="UniProtKB-KW"/>
</dbReference>
<keyword evidence="4 6" id="KW-0862">Zinc</keyword>
<keyword evidence="2" id="KW-0677">Repeat</keyword>
<feature type="domain" description="C3H1-type" evidence="8">
    <location>
        <begin position="37"/>
        <end position="63"/>
    </location>
</feature>
<reference evidence="9 10" key="1">
    <citation type="submission" date="2020-04" db="EMBL/GenBank/DDBJ databases">
        <title>Plant Genome Project.</title>
        <authorList>
            <person name="Zhang R.-G."/>
        </authorList>
    </citation>
    <scope>NUCLEOTIDE SEQUENCE [LARGE SCALE GENOMIC DNA]</scope>
    <source>
        <strain evidence="9">YNK0</strain>
        <tissue evidence="9">Leaf</tissue>
    </source>
</reference>
<evidence type="ECO:0000256" key="7">
    <source>
        <dbReference type="SAM" id="MobiDB-lite"/>
    </source>
</evidence>
<evidence type="ECO:0000259" key="8">
    <source>
        <dbReference type="PROSITE" id="PS50103"/>
    </source>
</evidence>
<dbReference type="GO" id="GO:0003677">
    <property type="term" value="F:DNA binding"/>
    <property type="evidence" value="ECO:0007669"/>
    <property type="project" value="UniProtKB-KW"/>
</dbReference>
<dbReference type="OrthoDB" id="5395350at2759"/>
<feature type="zinc finger region" description="C3H1-type" evidence="6">
    <location>
        <begin position="6"/>
        <end position="35"/>
    </location>
</feature>
<feature type="zinc finger region" description="C3H1-type" evidence="6">
    <location>
        <begin position="37"/>
        <end position="63"/>
    </location>
</feature>
<name>A0A834ZR75_TETSI</name>
<comment type="caution">
    <text evidence="9">The sequence shown here is derived from an EMBL/GenBank/DDBJ whole genome shotgun (WGS) entry which is preliminary data.</text>
</comment>
<evidence type="ECO:0000256" key="5">
    <source>
        <dbReference type="ARBA" id="ARBA00023125"/>
    </source>
</evidence>
<evidence type="ECO:0000256" key="3">
    <source>
        <dbReference type="ARBA" id="ARBA00022771"/>
    </source>
</evidence>
<feature type="compositionally biased region" description="Polar residues" evidence="7">
    <location>
        <begin position="452"/>
        <end position="464"/>
    </location>
</feature>
<organism evidence="9 10">
    <name type="scientific">Tetracentron sinense</name>
    <name type="common">Spur-leaf</name>
    <dbReference type="NCBI Taxonomy" id="13715"/>
    <lineage>
        <taxon>Eukaryota</taxon>
        <taxon>Viridiplantae</taxon>
        <taxon>Streptophyta</taxon>
        <taxon>Embryophyta</taxon>
        <taxon>Tracheophyta</taxon>
        <taxon>Spermatophyta</taxon>
        <taxon>Magnoliopsida</taxon>
        <taxon>Trochodendrales</taxon>
        <taxon>Trochodendraceae</taxon>
        <taxon>Tetracentron</taxon>
    </lineage>
</organism>
<evidence type="ECO:0000256" key="2">
    <source>
        <dbReference type="ARBA" id="ARBA00022737"/>
    </source>
</evidence>
<feature type="domain" description="C3H1-type" evidence="8">
    <location>
        <begin position="85"/>
        <end position="112"/>
    </location>
</feature>
<evidence type="ECO:0000256" key="1">
    <source>
        <dbReference type="ARBA" id="ARBA00022723"/>
    </source>
</evidence>
<feature type="compositionally biased region" description="Basic and acidic residues" evidence="7">
    <location>
        <begin position="544"/>
        <end position="562"/>
    </location>
</feature>
<feature type="compositionally biased region" description="Polar residues" evidence="7">
    <location>
        <begin position="506"/>
        <end position="515"/>
    </location>
</feature>
<feature type="region of interest" description="Disordered" evidence="7">
    <location>
        <begin position="363"/>
        <end position="397"/>
    </location>
</feature>
<feature type="region of interest" description="Disordered" evidence="7">
    <location>
        <begin position="412"/>
        <end position="571"/>
    </location>
</feature>
<dbReference type="Pfam" id="PF15663">
    <property type="entry name" value="zf-CCCH_3"/>
    <property type="match status" value="1"/>
</dbReference>
<dbReference type="GO" id="GO:0003729">
    <property type="term" value="F:mRNA binding"/>
    <property type="evidence" value="ECO:0007669"/>
    <property type="project" value="TreeGrafter"/>
</dbReference>
<dbReference type="InterPro" id="IPR041686">
    <property type="entry name" value="Znf-CCCH_3"/>
</dbReference>
<dbReference type="SMART" id="SM00356">
    <property type="entry name" value="ZnF_C3H1"/>
    <property type="match status" value="3"/>
</dbReference>
<accession>A0A834ZR75</accession>
<dbReference type="EMBL" id="JABCRI010000004">
    <property type="protein sequence ID" value="KAF8406957.1"/>
    <property type="molecule type" value="Genomic_DNA"/>
</dbReference>
<feature type="region of interest" description="Disordered" evidence="7">
    <location>
        <begin position="220"/>
        <end position="241"/>
    </location>
</feature>
<evidence type="ECO:0000256" key="4">
    <source>
        <dbReference type="ARBA" id="ARBA00022833"/>
    </source>
</evidence>
<feature type="compositionally biased region" description="Basic residues" evidence="7">
    <location>
        <begin position="429"/>
        <end position="440"/>
    </location>
</feature>
<dbReference type="SUPFAM" id="SSF90229">
    <property type="entry name" value="CCCH zinc finger"/>
    <property type="match status" value="1"/>
</dbReference>
<feature type="compositionally biased region" description="Basic and acidic residues" evidence="7">
    <location>
        <begin position="381"/>
        <end position="390"/>
    </location>
</feature>
<proteinExistence type="predicted"/>
<dbReference type="InterPro" id="IPR000571">
    <property type="entry name" value="Znf_CCCH"/>
</dbReference>
<feature type="region of interest" description="Disordered" evidence="7">
    <location>
        <begin position="125"/>
        <end position="153"/>
    </location>
</feature>
<gene>
    <name evidence="9" type="ORF">HHK36_006078</name>
</gene>